<dbReference type="InterPro" id="IPR017850">
    <property type="entry name" value="Alkaline_phosphatase_core_sf"/>
</dbReference>
<dbReference type="GO" id="GO:0004423">
    <property type="term" value="F:iduronate-2-sulfatase activity"/>
    <property type="evidence" value="ECO:0007669"/>
    <property type="project" value="TreeGrafter"/>
</dbReference>
<evidence type="ECO:0000313" key="4">
    <source>
        <dbReference type="EMBL" id="RGR75947.1"/>
    </source>
</evidence>
<dbReference type="SUPFAM" id="SSF53649">
    <property type="entry name" value="Alkaline phosphatase-like"/>
    <property type="match status" value="1"/>
</dbReference>
<dbReference type="PANTHER" id="PTHR45953:SF1">
    <property type="entry name" value="IDURONATE 2-SULFATASE"/>
    <property type="match status" value="1"/>
</dbReference>
<sequence>MKQNIIYFVADQLRADALGHLGNTAAHTPNLDGLANEGVSFSQAFCQNPVCVPSRCSFLSGLYPHTLGHRTMHFLQNEEEPNLLRTMKENGYEVIWCGRNDVIPADRDKSDYCDDYFSGVKLANTKIVSCSSTSNARIQTDNSNSEDFYSFYVGETPNGQGSAMDDQIIAYAMRYLDLKSKKKKDKPFFLYISLGFPHPPYGCSRPFYGLTDRNALNAKRPDLRFTQGKPSMLHSIHSRQNLINWDELQWNELRATYLDMVAQLDAQFGKLKTKLIETGLDEQTTIFAFSDHGDYTGDYGIAEKVQNCFDDPVCNIPLIIRPAKSLNFRPRITPALIELTDLCATVADITGISLNYTHFGKSLRPVLEGCDNHREEIHCEGGRIHGEEQCMEKGHGPESHYWPRLSAQASEGPEHTKALMLRNSRYKYVKRLYEDDEFYDLETDPMELKNLIHDSRYFNLIHEFERKALDFLLSTTDYVPNRKDRR</sequence>
<dbReference type="GO" id="GO:0005737">
    <property type="term" value="C:cytoplasm"/>
    <property type="evidence" value="ECO:0007669"/>
    <property type="project" value="TreeGrafter"/>
</dbReference>
<dbReference type="Proteomes" id="UP000284178">
    <property type="component" value="Unassembled WGS sequence"/>
</dbReference>
<name>A0A412G547_9FIRM</name>
<dbReference type="AlphaFoldDB" id="A0A412G547"/>
<proteinExistence type="predicted"/>
<evidence type="ECO:0000256" key="1">
    <source>
        <dbReference type="ARBA" id="ARBA00022723"/>
    </source>
</evidence>
<keyword evidence="2" id="KW-0378">Hydrolase</keyword>
<dbReference type="EMBL" id="QRUP01000003">
    <property type="protein sequence ID" value="RGR75947.1"/>
    <property type="molecule type" value="Genomic_DNA"/>
</dbReference>
<dbReference type="GeneID" id="83014606"/>
<dbReference type="GO" id="GO:0046872">
    <property type="term" value="F:metal ion binding"/>
    <property type="evidence" value="ECO:0007669"/>
    <property type="project" value="UniProtKB-KW"/>
</dbReference>
<protein>
    <submittedName>
        <fullName evidence="4">Arylsulfatase</fullName>
    </submittedName>
</protein>
<comment type="caution">
    <text evidence="4">The sequence shown here is derived from an EMBL/GenBank/DDBJ whole genome shotgun (WGS) entry which is preliminary data.</text>
</comment>
<reference evidence="4 5" key="1">
    <citation type="submission" date="2018-08" db="EMBL/GenBank/DDBJ databases">
        <title>A genome reference for cultivated species of the human gut microbiota.</title>
        <authorList>
            <person name="Zou Y."/>
            <person name="Xue W."/>
            <person name="Luo G."/>
        </authorList>
    </citation>
    <scope>NUCLEOTIDE SEQUENCE [LARGE SCALE GENOMIC DNA]</scope>
    <source>
        <strain evidence="4 5">AF24-29</strain>
    </source>
</reference>
<evidence type="ECO:0000259" key="3">
    <source>
        <dbReference type="Pfam" id="PF00884"/>
    </source>
</evidence>
<keyword evidence="5" id="KW-1185">Reference proteome</keyword>
<dbReference type="CDD" id="cd16150">
    <property type="entry name" value="sulfatase_like"/>
    <property type="match status" value="1"/>
</dbReference>
<dbReference type="PANTHER" id="PTHR45953">
    <property type="entry name" value="IDURONATE 2-SULFATASE"/>
    <property type="match status" value="1"/>
</dbReference>
<gene>
    <name evidence="4" type="ORF">DWY25_04195</name>
</gene>
<dbReference type="Pfam" id="PF00884">
    <property type="entry name" value="Sulfatase"/>
    <property type="match status" value="1"/>
</dbReference>
<evidence type="ECO:0000313" key="5">
    <source>
        <dbReference type="Proteomes" id="UP000284178"/>
    </source>
</evidence>
<organism evidence="4 5">
    <name type="scientific">Holdemania filiformis</name>
    <dbReference type="NCBI Taxonomy" id="61171"/>
    <lineage>
        <taxon>Bacteria</taxon>
        <taxon>Bacillati</taxon>
        <taxon>Bacillota</taxon>
        <taxon>Erysipelotrichia</taxon>
        <taxon>Erysipelotrichales</taxon>
        <taxon>Erysipelotrichaceae</taxon>
        <taxon>Holdemania</taxon>
    </lineage>
</organism>
<dbReference type="InterPro" id="IPR000917">
    <property type="entry name" value="Sulfatase_N"/>
</dbReference>
<dbReference type="RefSeq" id="WP_117894089.1">
    <property type="nucleotide sequence ID" value="NZ_CABJCV010000003.1"/>
</dbReference>
<dbReference type="Gene3D" id="3.40.720.10">
    <property type="entry name" value="Alkaline Phosphatase, subunit A"/>
    <property type="match status" value="1"/>
</dbReference>
<evidence type="ECO:0000256" key="2">
    <source>
        <dbReference type="ARBA" id="ARBA00022801"/>
    </source>
</evidence>
<accession>A0A412G547</accession>
<feature type="domain" description="Sulfatase N-terminal" evidence="3">
    <location>
        <begin position="3"/>
        <end position="352"/>
    </location>
</feature>
<keyword evidence="1" id="KW-0479">Metal-binding</keyword>